<dbReference type="InterPro" id="IPR051706">
    <property type="entry name" value="Glycosyltransferase_domain"/>
</dbReference>
<evidence type="ECO:0000313" key="3">
    <source>
        <dbReference type="Proteomes" id="UP000220251"/>
    </source>
</evidence>
<dbReference type="Proteomes" id="UP000220251">
    <property type="component" value="Unassembled WGS sequence"/>
</dbReference>
<keyword evidence="3" id="KW-1185">Reference proteome</keyword>
<dbReference type="GO" id="GO:0016020">
    <property type="term" value="C:membrane"/>
    <property type="evidence" value="ECO:0007669"/>
    <property type="project" value="GOC"/>
</dbReference>
<dbReference type="EMBL" id="CWGJ01000019">
    <property type="protein sequence ID" value="CRX38793.1"/>
    <property type="molecule type" value="Genomic_DNA"/>
</dbReference>
<name>A0A0H5DRH1_9BACT</name>
<dbReference type="PANTHER" id="PTHR32385">
    <property type="entry name" value="MANNOSYL PHOSPHORYLINOSITOL CERAMIDE SYNTHASE"/>
    <property type="match status" value="1"/>
</dbReference>
<protein>
    <submittedName>
        <fullName evidence="2">Glycosyltransferase</fullName>
    </submittedName>
</protein>
<evidence type="ECO:0000256" key="1">
    <source>
        <dbReference type="ARBA" id="ARBA00022679"/>
    </source>
</evidence>
<dbReference type="InterPro" id="IPR029044">
    <property type="entry name" value="Nucleotide-diphossugar_trans"/>
</dbReference>
<dbReference type="Gene3D" id="3.90.550.20">
    <property type="match status" value="1"/>
</dbReference>
<dbReference type="AlphaFoldDB" id="A0A0H5DRH1"/>
<dbReference type="PANTHER" id="PTHR32385:SF15">
    <property type="entry name" value="INOSITOL PHOSPHOCERAMIDE MANNOSYLTRANSFERASE 1"/>
    <property type="match status" value="1"/>
</dbReference>
<organism evidence="2 3">
    <name type="scientific">Estrella lausannensis</name>
    <dbReference type="NCBI Taxonomy" id="483423"/>
    <lineage>
        <taxon>Bacteria</taxon>
        <taxon>Pseudomonadati</taxon>
        <taxon>Chlamydiota</taxon>
        <taxon>Chlamydiia</taxon>
        <taxon>Parachlamydiales</taxon>
        <taxon>Candidatus Criblamydiaceae</taxon>
        <taxon>Estrella</taxon>
    </lineage>
</organism>
<dbReference type="InterPro" id="IPR007577">
    <property type="entry name" value="GlycoTrfase_DXD_sugar-bd_CS"/>
</dbReference>
<dbReference type="GO" id="GO:0000030">
    <property type="term" value="F:mannosyltransferase activity"/>
    <property type="evidence" value="ECO:0007669"/>
    <property type="project" value="TreeGrafter"/>
</dbReference>
<accession>A0A0H5DRH1</accession>
<reference evidence="3" key="1">
    <citation type="submission" date="2015-06" db="EMBL/GenBank/DDBJ databases">
        <authorList>
            <person name="Bertelli C."/>
        </authorList>
    </citation>
    <scope>NUCLEOTIDE SEQUENCE [LARGE SCALE GENOMIC DNA]</scope>
    <source>
        <strain evidence="3">CRIB-30</strain>
    </source>
</reference>
<keyword evidence="1 2" id="KW-0808">Transferase</keyword>
<evidence type="ECO:0000313" key="2">
    <source>
        <dbReference type="EMBL" id="CRX38793.1"/>
    </source>
</evidence>
<dbReference type="SUPFAM" id="SSF53448">
    <property type="entry name" value="Nucleotide-diphospho-sugar transferases"/>
    <property type="match status" value="1"/>
</dbReference>
<gene>
    <name evidence="2" type="ORF">ELAC_1457</name>
</gene>
<dbReference type="GO" id="GO:0051999">
    <property type="term" value="P:mannosyl-inositol phosphorylceramide biosynthetic process"/>
    <property type="evidence" value="ECO:0007669"/>
    <property type="project" value="TreeGrafter"/>
</dbReference>
<dbReference type="Pfam" id="PF04488">
    <property type="entry name" value="Gly_transf_sug"/>
    <property type="match status" value="1"/>
</dbReference>
<sequence length="305" mass="35209">MNRLLRKAGARRLIAPALALTLLLLSLISSVSALDAPWPNPDFISSYHRYNLDKRFFQRLLHKKESPLFIERLQQLKALYDREGSQDKASGFPKIIHQIWVGSPVPKKYVQWMRTWTNWQGWEYRLWTDKEVESIILSNAELYQKASNFGVKGDILRYEILYQFGGLYADTDFECLNPSFFELASEKVDLLLGTEPALLAPPPMIASGLIAAKAKHPLIKQLIDHLKSNFESSVSREPTDLSGPAYFTSEFFKYLQQDPVTYDIIFPTTFFYPLTANEFKLGHSAYKKYIHPETAAIHYYEGSWR</sequence>
<proteinExistence type="predicted"/>